<dbReference type="PANTHER" id="PTHR35339">
    <property type="entry name" value="LINALOOL DEHYDRATASE_ISOMERASE DOMAIN-CONTAINING PROTEIN"/>
    <property type="match status" value="1"/>
</dbReference>
<reference evidence="3 4" key="1">
    <citation type="submission" date="2021-01" db="EMBL/GenBank/DDBJ databases">
        <title>Whole genome shotgun sequence of Catellatospora chokoriensis NBRC 107358.</title>
        <authorList>
            <person name="Komaki H."/>
            <person name="Tamura T."/>
        </authorList>
    </citation>
    <scope>NUCLEOTIDE SEQUENCE [LARGE SCALE GENOMIC DNA]</scope>
    <source>
        <strain evidence="3 4">NBRC 107358</strain>
    </source>
</reference>
<feature type="domain" description="DUF2264" evidence="2">
    <location>
        <begin position="22"/>
        <end position="369"/>
    </location>
</feature>
<evidence type="ECO:0000259" key="2">
    <source>
        <dbReference type="Pfam" id="PF10022"/>
    </source>
</evidence>
<feature type="compositionally biased region" description="Low complexity" evidence="1">
    <location>
        <begin position="559"/>
        <end position="578"/>
    </location>
</feature>
<dbReference type="Pfam" id="PF10022">
    <property type="entry name" value="DUF2264"/>
    <property type="match status" value="1"/>
</dbReference>
<comment type="caution">
    <text evidence="3">The sequence shown here is derived from an EMBL/GenBank/DDBJ whole genome shotgun (WGS) entry which is preliminary data.</text>
</comment>
<name>A0A8J3NRK9_9ACTN</name>
<feature type="region of interest" description="Disordered" evidence="1">
    <location>
        <begin position="549"/>
        <end position="585"/>
    </location>
</feature>
<evidence type="ECO:0000313" key="3">
    <source>
        <dbReference type="EMBL" id="GIF89518.1"/>
    </source>
</evidence>
<dbReference type="EMBL" id="BONG01000016">
    <property type="protein sequence ID" value="GIF89518.1"/>
    <property type="molecule type" value="Genomic_DNA"/>
</dbReference>
<organism evidence="3 4">
    <name type="scientific">Catellatospora chokoriensis</name>
    <dbReference type="NCBI Taxonomy" id="310353"/>
    <lineage>
        <taxon>Bacteria</taxon>
        <taxon>Bacillati</taxon>
        <taxon>Actinomycetota</taxon>
        <taxon>Actinomycetes</taxon>
        <taxon>Micromonosporales</taxon>
        <taxon>Micromonosporaceae</taxon>
        <taxon>Catellatospora</taxon>
    </lineage>
</organism>
<keyword evidence="4" id="KW-1185">Reference proteome</keyword>
<dbReference type="InterPro" id="IPR016624">
    <property type="entry name" value="UCP014753"/>
</dbReference>
<gene>
    <name evidence="3" type="ORF">Cch02nite_29620</name>
</gene>
<dbReference type="Proteomes" id="UP000619293">
    <property type="component" value="Unassembled WGS sequence"/>
</dbReference>
<sequence length="696" mass="73807">MSGHRTAVDERSASISPYTGWTRSEWAALADHLLASAWQHASPTGALITPPGTPGGYGTAVDGLEGFARTFLLAGFRIAGEHGRDPHHLLERYAAGIAAGTDPGSPERWTTPREHGQAKVEAASIALILDLTRPWLWDNLDPGVQQRVVDYLAQVVGDHTYPQTNWVWFRIVVEQFLASVGGPWSPDDIAADLATHESFARDGGWYCDGPERSYDHYAGWALHLYPILWSRMTGAQAQAAPLLPEYTRRLDRYLLDAVRLVGADGSPLIQGRSLTYRFAAAAPFWAGALAGTGALAPGLLRRAASGIVKHFTDRGAPDADGLLTLGWHHPWRRIAQRYSGTGSPYWASKGLLGLALPAEHPVWTDVEQPLPVEQADQFAVITAPGWALSATAADGVVRVYNHGTDHARPGDRSTDSPLYARLGYSTATAPAMDDDGWDCPLDQSVVLLDTHGEATHRSGFTTLDVQLLGGDAAVLASRARCRWVKPDRNAPDHGSGLPGDAVDAATVTTVSVVRGAWEVRLVHVDPAGAPGWDQVTALRVGGWPVPAGVADDRSTPVLARPRPAADTPDARTDPAGTPLSEGPAQPVAEAVGTTLTSTAVGLHGLDVAGVHTVHDATPLAERTAIPWLQARPGPTAWHIAAFALNGGAPAPLAQISGPEDAPVVRVTWPDQVTTTAALPAPPTGPHHHAQNRSSAA</sequence>
<dbReference type="RefSeq" id="WP_191839743.1">
    <property type="nucleotide sequence ID" value="NZ_BAAALB010000009.1"/>
</dbReference>
<feature type="region of interest" description="Disordered" evidence="1">
    <location>
        <begin position="675"/>
        <end position="696"/>
    </location>
</feature>
<evidence type="ECO:0000313" key="4">
    <source>
        <dbReference type="Proteomes" id="UP000619293"/>
    </source>
</evidence>
<protein>
    <recommendedName>
        <fullName evidence="2">DUF2264 domain-containing protein</fullName>
    </recommendedName>
</protein>
<dbReference type="AlphaFoldDB" id="A0A8J3NRK9"/>
<dbReference type="InterPro" id="IPR049349">
    <property type="entry name" value="DUF2264_N"/>
</dbReference>
<dbReference type="PANTHER" id="PTHR35339:SF4">
    <property type="entry name" value="LINALOOL DEHYDRATASE_ISOMERASE DOMAIN-CONTAINING PROTEIN"/>
    <property type="match status" value="1"/>
</dbReference>
<evidence type="ECO:0000256" key="1">
    <source>
        <dbReference type="SAM" id="MobiDB-lite"/>
    </source>
</evidence>
<accession>A0A8J3NRK9</accession>
<proteinExistence type="predicted"/>